<accession>A0A0B6YCC8</accession>
<dbReference type="Gene3D" id="1.10.10.10">
    <property type="entry name" value="Winged helix-like DNA-binding domain superfamily/Winged helix DNA-binding domain"/>
    <property type="match status" value="1"/>
</dbReference>
<feature type="non-terminal residue" evidence="2">
    <location>
        <position position="1"/>
    </location>
</feature>
<dbReference type="PANTHER" id="PTHR11949:SF53">
    <property type="entry name" value="IRF TRYPTOPHAN PENTAD REPEAT DOMAIN-CONTAINING PROTEIN"/>
    <property type="match status" value="1"/>
</dbReference>
<gene>
    <name evidence="2" type="primary">ORF19254</name>
</gene>
<organism evidence="2">
    <name type="scientific">Arion vulgaris</name>
    <dbReference type="NCBI Taxonomy" id="1028688"/>
    <lineage>
        <taxon>Eukaryota</taxon>
        <taxon>Metazoa</taxon>
        <taxon>Spiralia</taxon>
        <taxon>Lophotrochozoa</taxon>
        <taxon>Mollusca</taxon>
        <taxon>Gastropoda</taxon>
        <taxon>Heterobranchia</taxon>
        <taxon>Euthyneura</taxon>
        <taxon>Panpulmonata</taxon>
        <taxon>Eupulmonata</taxon>
        <taxon>Stylommatophora</taxon>
        <taxon>Helicina</taxon>
        <taxon>Arionoidea</taxon>
        <taxon>Arionidae</taxon>
        <taxon>Arion</taxon>
    </lineage>
</organism>
<dbReference type="InterPro" id="IPR001346">
    <property type="entry name" value="Interferon_reg_fact_DNA-bd_dom"/>
</dbReference>
<dbReference type="InterPro" id="IPR036388">
    <property type="entry name" value="WH-like_DNA-bd_sf"/>
</dbReference>
<dbReference type="InterPro" id="IPR008984">
    <property type="entry name" value="SMAD_FHA_dom_sf"/>
</dbReference>
<dbReference type="InterPro" id="IPR036390">
    <property type="entry name" value="WH_DNA-bd_sf"/>
</dbReference>
<dbReference type="GO" id="GO:0045893">
    <property type="term" value="P:positive regulation of DNA-templated transcription"/>
    <property type="evidence" value="ECO:0007669"/>
    <property type="project" value="UniProtKB-ARBA"/>
</dbReference>
<dbReference type="Pfam" id="PF00605">
    <property type="entry name" value="IRF"/>
    <property type="match status" value="1"/>
</dbReference>
<dbReference type="PANTHER" id="PTHR11949">
    <property type="entry name" value="INTERFERON REGULATORY FACTOR"/>
    <property type="match status" value="1"/>
</dbReference>
<dbReference type="Gene3D" id="2.60.200.10">
    <property type="match status" value="1"/>
</dbReference>
<dbReference type="InterPro" id="IPR019471">
    <property type="entry name" value="Interferon_reg_factor-3"/>
</dbReference>
<proteinExistence type="predicted"/>
<feature type="domain" description="IRF tryptophan pentad repeat" evidence="1">
    <location>
        <begin position="1"/>
        <end position="87"/>
    </location>
</feature>
<dbReference type="SUPFAM" id="SSF49879">
    <property type="entry name" value="SMAD/FHA domain"/>
    <property type="match status" value="1"/>
</dbReference>
<evidence type="ECO:0000313" key="2">
    <source>
        <dbReference type="EMBL" id="CEK53150.1"/>
    </source>
</evidence>
<dbReference type="GO" id="GO:0005634">
    <property type="term" value="C:nucleus"/>
    <property type="evidence" value="ECO:0007669"/>
    <property type="project" value="TreeGrafter"/>
</dbReference>
<dbReference type="InterPro" id="IPR017855">
    <property type="entry name" value="SMAD-like_dom_sf"/>
</dbReference>
<protein>
    <recommendedName>
        <fullName evidence="1">IRF tryptophan pentad repeat domain-containing protein</fullName>
    </recommendedName>
</protein>
<dbReference type="GO" id="GO:0002376">
    <property type="term" value="P:immune system process"/>
    <property type="evidence" value="ECO:0007669"/>
    <property type="project" value="TreeGrafter"/>
</dbReference>
<dbReference type="GO" id="GO:0000981">
    <property type="term" value="F:DNA-binding transcription factor activity, RNA polymerase II-specific"/>
    <property type="evidence" value="ECO:0007669"/>
    <property type="project" value="TreeGrafter"/>
</dbReference>
<feature type="non-terminal residue" evidence="2">
    <location>
        <position position="451"/>
    </location>
</feature>
<dbReference type="PROSITE" id="PS51507">
    <property type="entry name" value="IRF_2"/>
    <property type="match status" value="1"/>
</dbReference>
<name>A0A0B6YCC8_9EUPU</name>
<dbReference type="SUPFAM" id="SSF46785">
    <property type="entry name" value="Winged helix' DNA-binding domain"/>
    <property type="match status" value="1"/>
</dbReference>
<sequence>GHCYGVKWVDKKKGIFQIPWLNQKNQSWNEEHGHIFLEYAKHKGKFNQGDTKDFPKFKQNLKCALEKCPCIKRLKSESKTQRFYMMPECSLQDEETEGFTKVEQTEYLEGLVAGQSFQTDNINKAETYNTPAFSDVTGVHRACDSSKEGALMLSSDSYVLSSNELLLDPGATIVQSDGQKTDQLCFIQNTTIDSTTDIVVGHCSTSQYCNDKRIDLSTEIFKPVVSQKKDKRAGSVVLLGTEAGIIEEILATQDTNQLINVLCAHSDDEHISNGSHCSMDTSEECTVSDTADLSQQNFSQSTSNQSVVTLAPSVVEKDLMRLQIIYGTPNRVVMPQVMVNASSCRIFFGKVNHKRTEQEILQKDNTLQIELPSVEDMSFPEKSKTRIREALKMMELGVHILYRNDDIFVVRRCQRRVFISDGVATSKQLPRSIIGQPDLETKAFNFENNFQ</sequence>
<dbReference type="GO" id="GO:0000978">
    <property type="term" value="F:RNA polymerase II cis-regulatory region sequence-specific DNA binding"/>
    <property type="evidence" value="ECO:0007669"/>
    <property type="project" value="TreeGrafter"/>
</dbReference>
<dbReference type="SMART" id="SM00348">
    <property type="entry name" value="IRF"/>
    <property type="match status" value="1"/>
</dbReference>
<dbReference type="AlphaFoldDB" id="A0A0B6YCC8"/>
<dbReference type="Pfam" id="PF10401">
    <property type="entry name" value="IRF-3"/>
    <property type="match status" value="1"/>
</dbReference>
<evidence type="ECO:0000259" key="1">
    <source>
        <dbReference type="PROSITE" id="PS51507"/>
    </source>
</evidence>
<dbReference type="EMBL" id="HACG01006285">
    <property type="protein sequence ID" value="CEK53150.1"/>
    <property type="molecule type" value="Transcribed_RNA"/>
</dbReference>
<reference evidence="2" key="1">
    <citation type="submission" date="2014-12" db="EMBL/GenBank/DDBJ databases">
        <title>Insight into the proteome of Arion vulgaris.</title>
        <authorList>
            <person name="Aradska J."/>
            <person name="Bulat T."/>
            <person name="Smidak R."/>
            <person name="Sarate P."/>
            <person name="Gangsoo J."/>
            <person name="Sialana F."/>
            <person name="Bilban M."/>
            <person name="Lubec G."/>
        </authorList>
    </citation>
    <scope>NUCLEOTIDE SEQUENCE</scope>
    <source>
        <tissue evidence="2">Skin</tissue>
    </source>
</reference>